<evidence type="ECO:0000256" key="8">
    <source>
        <dbReference type="SAM" id="Phobius"/>
    </source>
</evidence>
<accession>A0ABU0T081</accession>
<evidence type="ECO:0000256" key="5">
    <source>
        <dbReference type="ARBA" id="ARBA00023136"/>
    </source>
</evidence>
<reference evidence="10 11" key="1">
    <citation type="submission" date="2023-07" db="EMBL/GenBank/DDBJ databases">
        <title>Comparative genomics of wheat-associated soil bacteria to identify genetic determinants of phenazine resistance.</title>
        <authorList>
            <person name="Mouncey N."/>
        </authorList>
    </citation>
    <scope>NUCLEOTIDE SEQUENCE [LARGE SCALE GENOMIC DNA]</scope>
    <source>
        <strain evidence="10 11">V2I4</strain>
    </source>
</reference>
<dbReference type="Pfam" id="PF02687">
    <property type="entry name" value="FtsX"/>
    <property type="match status" value="2"/>
</dbReference>
<feature type="transmembrane region" description="Helical" evidence="8">
    <location>
        <begin position="490"/>
        <end position="511"/>
    </location>
</feature>
<feature type="transmembrane region" description="Helical" evidence="8">
    <location>
        <begin position="1071"/>
        <end position="1097"/>
    </location>
</feature>
<keyword evidence="2" id="KW-1003">Cell membrane</keyword>
<evidence type="ECO:0000256" key="3">
    <source>
        <dbReference type="ARBA" id="ARBA00022692"/>
    </source>
</evidence>
<feature type="transmembrane region" description="Helical" evidence="8">
    <location>
        <begin position="548"/>
        <end position="568"/>
    </location>
</feature>
<comment type="subcellular location">
    <subcellularLocation>
        <location evidence="1">Cell membrane</location>
        <topology evidence="1">Multi-pass membrane protein</topology>
    </subcellularLocation>
</comment>
<evidence type="ECO:0000313" key="11">
    <source>
        <dbReference type="Proteomes" id="UP001230328"/>
    </source>
</evidence>
<feature type="domain" description="ABC3 transporter permease C-terminal" evidence="9">
    <location>
        <begin position="322"/>
        <end position="434"/>
    </location>
</feature>
<name>A0ABU0T081_9ACTN</name>
<feature type="region of interest" description="Disordered" evidence="7">
    <location>
        <begin position="807"/>
        <end position="848"/>
    </location>
</feature>
<feature type="compositionally biased region" description="Polar residues" evidence="7">
    <location>
        <begin position="828"/>
        <end position="847"/>
    </location>
</feature>
<feature type="transmembrane region" description="Helical" evidence="8">
    <location>
        <begin position="1117"/>
        <end position="1137"/>
    </location>
</feature>
<feature type="domain" description="ABC3 transporter permease C-terminal" evidence="9">
    <location>
        <begin position="1020"/>
        <end position="1136"/>
    </location>
</feature>
<evidence type="ECO:0000259" key="9">
    <source>
        <dbReference type="Pfam" id="PF02687"/>
    </source>
</evidence>
<protein>
    <recommendedName>
        <fullName evidence="9">ABC3 transporter permease C-terminal domain-containing protein</fullName>
    </recommendedName>
</protein>
<feature type="region of interest" description="Disordered" evidence="7">
    <location>
        <begin position="690"/>
        <end position="727"/>
    </location>
</feature>
<sequence length="1158" mass="118934">MTGFVLSRVRAHRLLLTAALLTVVLTTAVLATLTAYSGAIGDAALRHSLLDTSQGAGREESAAATTLIVKADVPPQERAAADKAVREGARRTFDGLPVTLRTLTRSGPYALPRSLQPAAERSGDPDLTHFAALDRTQVRMVSGRLPGAPGDDREIEVALPEAAARELALKAGAGLTLVDRFGGPKVRIRVTGVYRPARVTSPYWQLEDLRGRGVSRLDFTTYGPLLADPAVLAAATGSGQKGGTDRAGVTVSAGQTGWLASADFSTLTTGRIDALRDAARSGPRSLLKSPSLHGTTAVTTSLPEELDRVERSLLVSRSTLLIVALQLSLLAGYALLLVARLLSVERAGETRLLRARGATRGRVAWLAALEALLLAIPAAVCAPLLAGPLTRLLAGQGALSRIGLRLDTSVTAGGVWVVAAGVALGCALAVTVPALTGGSGGGRARALPAPVRAGADVGLLVIAAVAYWQLSRQNSGAVTDDRSGTLGIDPLLVSAPALALLAGTVLTLRLLPPVARLAERRAASGRGLPTALAGWQFSRRPMGGAGPVLLLVLAIAMGMLAIGQGASWNGSQDDQADFRAGTSVRVTEAGESGLGQAGTYSAVDGVSGTAPAMRTTLPLSGNRTATVLALDTADSGGEDGLLMRGDLAQEPVGRMLAGLGPKGAASPGAVLPKGSTRLGLMLRIRAEAAPVKEGSEVKEGSDASDSGAEASGSEAAGSGSDPSAFRSEMSADVAVTLEDRYGTPYRVPVGELPADGRAHRLTLDLSKAAEAPAGRTAEPLALTGLQLDMLQPTGRAERHLLSVEELTATGADGSEQRLEQPKSWLAKSRSNSSTADPEADSSPTAATVKSEKPLTVGYGTGYVPGDYAWEVSSLTIRLRVDRPDVPEVAAVATDGYLKAAGARTGQRVDVTFGGSAVPVRIVDHVRALPTTQDAGGGDPSGGALLVDLRSVNRVLEQRYGESVAPGEWWLRTEPGAAARVAAELRERPDVEPSQVVVRDEVAEQLRDDPFGAGPEAAFAAASVVAAALAAVGFAVSTAGSLQARSGEFALLRALGAPRRQLARLVAAEQGVLMALALVVGVALGAVLTRAVIPLIVLTSGASRPVPEVLVELPLGQVVFLLAAVVVAPLAVTAVLALRREDTAPSLRSMKSLNGQDGE</sequence>
<keyword evidence="5 8" id="KW-0472">Membrane</keyword>
<dbReference type="EMBL" id="JAUSZI010000002">
    <property type="protein sequence ID" value="MDQ1029206.1"/>
    <property type="molecule type" value="Genomic_DNA"/>
</dbReference>
<feature type="transmembrane region" description="Helical" evidence="8">
    <location>
        <begin position="449"/>
        <end position="470"/>
    </location>
</feature>
<proteinExistence type="inferred from homology"/>
<evidence type="ECO:0000256" key="6">
    <source>
        <dbReference type="ARBA" id="ARBA00038076"/>
    </source>
</evidence>
<comment type="caution">
    <text evidence="10">The sequence shown here is derived from an EMBL/GenBank/DDBJ whole genome shotgun (WGS) entry which is preliminary data.</text>
</comment>
<feature type="transmembrane region" description="Helical" evidence="8">
    <location>
        <begin position="414"/>
        <end position="437"/>
    </location>
</feature>
<feature type="transmembrane region" description="Helical" evidence="8">
    <location>
        <begin position="320"/>
        <end position="342"/>
    </location>
</feature>
<keyword evidence="11" id="KW-1185">Reference proteome</keyword>
<comment type="similarity">
    <text evidence="6">Belongs to the ABC-4 integral membrane protein family.</text>
</comment>
<organism evidence="10 11">
    <name type="scientific">Streptomyces umbrinus</name>
    <dbReference type="NCBI Taxonomy" id="67370"/>
    <lineage>
        <taxon>Bacteria</taxon>
        <taxon>Bacillati</taxon>
        <taxon>Actinomycetota</taxon>
        <taxon>Actinomycetes</taxon>
        <taxon>Kitasatosporales</taxon>
        <taxon>Streptomycetaceae</taxon>
        <taxon>Streptomyces</taxon>
        <taxon>Streptomyces phaeochromogenes group</taxon>
    </lineage>
</organism>
<evidence type="ECO:0000256" key="2">
    <source>
        <dbReference type="ARBA" id="ARBA00022475"/>
    </source>
</evidence>
<gene>
    <name evidence="10" type="ORF">QF035_006788</name>
</gene>
<evidence type="ECO:0000313" key="10">
    <source>
        <dbReference type="EMBL" id="MDQ1029206.1"/>
    </source>
</evidence>
<dbReference type="Proteomes" id="UP001230328">
    <property type="component" value="Unassembled WGS sequence"/>
</dbReference>
<dbReference type="PANTHER" id="PTHR30572:SF4">
    <property type="entry name" value="ABC TRANSPORTER PERMEASE YTRF"/>
    <property type="match status" value="1"/>
</dbReference>
<keyword evidence="3 8" id="KW-0812">Transmembrane</keyword>
<evidence type="ECO:0000256" key="1">
    <source>
        <dbReference type="ARBA" id="ARBA00004651"/>
    </source>
</evidence>
<dbReference type="InterPro" id="IPR003838">
    <property type="entry name" value="ABC3_permease_C"/>
</dbReference>
<keyword evidence="4 8" id="KW-1133">Transmembrane helix</keyword>
<feature type="transmembrane region" description="Helical" evidence="8">
    <location>
        <begin position="1016"/>
        <end position="1035"/>
    </location>
</feature>
<evidence type="ECO:0000256" key="7">
    <source>
        <dbReference type="SAM" id="MobiDB-lite"/>
    </source>
</evidence>
<dbReference type="InterPro" id="IPR050250">
    <property type="entry name" value="Macrolide_Exporter_MacB"/>
</dbReference>
<feature type="compositionally biased region" description="Low complexity" evidence="7">
    <location>
        <begin position="703"/>
        <end position="721"/>
    </location>
</feature>
<feature type="transmembrane region" description="Helical" evidence="8">
    <location>
        <begin position="363"/>
        <end position="386"/>
    </location>
</feature>
<evidence type="ECO:0000256" key="4">
    <source>
        <dbReference type="ARBA" id="ARBA00022989"/>
    </source>
</evidence>
<dbReference type="PANTHER" id="PTHR30572">
    <property type="entry name" value="MEMBRANE COMPONENT OF TRANSPORTER-RELATED"/>
    <property type="match status" value="1"/>
</dbReference>